<dbReference type="PROSITE" id="PS51257">
    <property type="entry name" value="PROKAR_LIPOPROTEIN"/>
    <property type="match status" value="1"/>
</dbReference>
<evidence type="ECO:0008006" key="4">
    <source>
        <dbReference type="Google" id="ProtNLM"/>
    </source>
</evidence>
<gene>
    <name evidence="2" type="ORF">BN1012_Phect2152</name>
</gene>
<accession>X5MMF5</accession>
<name>X5MMF5_9HYPH</name>
<evidence type="ECO:0000313" key="3">
    <source>
        <dbReference type="Proteomes" id="UP000032160"/>
    </source>
</evidence>
<keyword evidence="3" id="KW-1185">Reference proteome</keyword>
<organism evidence="2 3">
    <name type="scientific">Candidatus Phaeomarinibacter ectocarpi</name>
    <dbReference type="NCBI Taxonomy" id="1458461"/>
    <lineage>
        <taxon>Bacteria</taxon>
        <taxon>Pseudomonadati</taxon>
        <taxon>Pseudomonadota</taxon>
        <taxon>Alphaproteobacteria</taxon>
        <taxon>Hyphomicrobiales</taxon>
        <taxon>Parvibaculaceae</taxon>
        <taxon>Candidatus Phaeomarinibacter</taxon>
    </lineage>
</organism>
<sequence>MRRSFFARLTFALVASLSLAACAAGARSTSMVAPIDASTKAASDSVLFQSIKVNSVSGGEETNPMWTSEVSSGAFREALISSLRSSDMLDQSDGGLSLNAHIRDLKQPLVGFSFTVTAVVDYNVSTPDGQRAFSEVIRTPFTAGVSDAFLGVERLRIANEGAIKENIKAFIARLSNAADADPEKFVVPDVENEPASQMEPVS</sequence>
<evidence type="ECO:0000313" key="2">
    <source>
        <dbReference type="EMBL" id="CDO60365.1"/>
    </source>
</evidence>
<dbReference type="HOGENOM" id="CLU_125015_0_0_5"/>
<dbReference type="EMBL" id="HG966617">
    <property type="protein sequence ID" value="CDO60365.1"/>
    <property type="molecule type" value="Genomic_DNA"/>
</dbReference>
<keyword evidence="1" id="KW-0732">Signal</keyword>
<proteinExistence type="predicted"/>
<reference evidence="2 3" key="1">
    <citation type="journal article" date="2014" name="Front. Genet.">
        <title>Genome and metabolic network of "Candidatus Phaeomarinobacter ectocarpi" Ec32, a new candidate genus of Alphaproteobacteria frequently associated with brown algae.</title>
        <authorList>
            <person name="Dittami S.M."/>
            <person name="Barbeyron T."/>
            <person name="Boyen C."/>
            <person name="Cambefort J."/>
            <person name="Collet G."/>
            <person name="Delage L."/>
            <person name="Gobet A."/>
            <person name="Groisillier A."/>
            <person name="Leblanc C."/>
            <person name="Michel G."/>
            <person name="Scornet D."/>
            <person name="Siegel A."/>
            <person name="Tapia J.E."/>
            <person name="Tonon T."/>
        </authorList>
    </citation>
    <scope>NUCLEOTIDE SEQUENCE [LARGE SCALE GENOMIC DNA]</scope>
    <source>
        <strain evidence="2 3">Ec32</strain>
    </source>
</reference>
<dbReference type="PATRIC" id="fig|1458461.3.peg.2158"/>
<dbReference type="RefSeq" id="WP_052534432.1">
    <property type="nucleotide sequence ID" value="NZ_HG966617.1"/>
</dbReference>
<feature type="chain" id="PRO_5004960140" description="Lipoprotein" evidence="1">
    <location>
        <begin position="24"/>
        <end position="202"/>
    </location>
</feature>
<dbReference type="OrthoDB" id="7365051at2"/>
<dbReference type="AlphaFoldDB" id="X5MMF5"/>
<protein>
    <recommendedName>
        <fullName evidence="4">Lipoprotein</fullName>
    </recommendedName>
</protein>
<evidence type="ECO:0000256" key="1">
    <source>
        <dbReference type="SAM" id="SignalP"/>
    </source>
</evidence>
<dbReference type="Proteomes" id="UP000032160">
    <property type="component" value="Chromosome I"/>
</dbReference>
<dbReference type="KEGG" id="pect:BN1012_Phect2152"/>
<feature type="signal peptide" evidence="1">
    <location>
        <begin position="1"/>
        <end position="23"/>
    </location>
</feature>